<feature type="region of interest" description="Disordered" evidence="1">
    <location>
        <begin position="90"/>
        <end position="123"/>
    </location>
</feature>
<reference evidence="2 3" key="1">
    <citation type="journal article" date="2019" name="Environ. Microbiol.">
        <title>At the nexus of three kingdoms: the genome of the mycorrhizal fungus Gigaspora margarita provides insights into plant, endobacterial and fungal interactions.</title>
        <authorList>
            <person name="Venice F."/>
            <person name="Ghignone S."/>
            <person name="Salvioli di Fossalunga A."/>
            <person name="Amselem J."/>
            <person name="Novero M."/>
            <person name="Xianan X."/>
            <person name="Sedzielewska Toro K."/>
            <person name="Morin E."/>
            <person name="Lipzen A."/>
            <person name="Grigoriev I.V."/>
            <person name="Henrissat B."/>
            <person name="Martin F.M."/>
            <person name="Bonfante P."/>
        </authorList>
    </citation>
    <scope>NUCLEOTIDE SEQUENCE [LARGE SCALE GENOMIC DNA]</scope>
    <source>
        <strain evidence="2 3">BEG34</strain>
    </source>
</reference>
<dbReference type="EMBL" id="WTPW01001486">
    <property type="protein sequence ID" value="KAF0432811.1"/>
    <property type="molecule type" value="Genomic_DNA"/>
</dbReference>
<name>A0A8H3X9V1_GIGMA</name>
<evidence type="ECO:0000313" key="2">
    <source>
        <dbReference type="EMBL" id="KAF0432811.1"/>
    </source>
</evidence>
<accession>A0A8H3X9V1</accession>
<sequence length="123" mass="13981">MEIIKEPSGMPLLLTSPSSKDPGELTPFHSTQNSNSATKKKKRRKAKESYLHKFDDKELVDVDIDNNEGYDSEALKIPFSHKDSIINFDGNNHNVPSMPAKKRRKRINLSFNQSNDRYSSSSL</sequence>
<protein>
    <submittedName>
        <fullName evidence="2">Stress response protein nst1</fullName>
    </submittedName>
</protein>
<dbReference type="AlphaFoldDB" id="A0A8H3X9V1"/>
<dbReference type="Proteomes" id="UP000439903">
    <property type="component" value="Unassembled WGS sequence"/>
</dbReference>
<feature type="compositionally biased region" description="Polar residues" evidence="1">
    <location>
        <begin position="109"/>
        <end position="123"/>
    </location>
</feature>
<proteinExistence type="predicted"/>
<feature type="region of interest" description="Disordered" evidence="1">
    <location>
        <begin position="1"/>
        <end position="49"/>
    </location>
</feature>
<keyword evidence="3" id="KW-1185">Reference proteome</keyword>
<comment type="caution">
    <text evidence="2">The sequence shown here is derived from an EMBL/GenBank/DDBJ whole genome shotgun (WGS) entry which is preliminary data.</text>
</comment>
<evidence type="ECO:0000256" key="1">
    <source>
        <dbReference type="SAM" id="MobiDB-lite"/>
    </source>
</evidence>
<feature type="compositionally biased region" description="Polar residues" evidence="1">
    <location>
        <begin position="28"/>
        <end position="37"/>
    </location>
</feature>
<dbReference type="OrthoDB" id="21629at2759"/>
<evidence type="ECO:0000313" key="3">
    <source>
        <dbReference type="Proteomes" id="UP000439903"/>
    </source>
</evidence>
<gene>
    <name evidence="2" type="ORF">F8M41_005154</name>
</gene>
<organism evidence="2 3">
    <name type="scientific">Gigaspora margarita</name>
    <dbReference type="NCBI Taxonomy" id="4874"/>
    <lineage>
        <taxon>Eukaryota</taxon>
        <taxon>Fungi</taxon>
        <taxon>Fungi incertae sedis</taxon>
        <taxon>Mucoromycota</taxon>
        <taxon>Glomeromycotina</taxon>
        <taxon>Glomeromycetes</taxon>
        <taxon>Diversisporales</taxon>
        <taxon>Gigasporaceae</taxon>
        <taxon>Gigaspora</taxon>
    </lineage>
</organism>